<name>A0A6J4TWN0_9BACT</name>
<organism evidence="2">
    <name type="scientific">uncultured Thermomicrobiales bacterium</name>
    <dbReference type="NCBI Taxonomy" id="1645740"/>
    <lineage>
        <taxon>Bacteria</taxon>
        <taxon>Pseudomonadati</taxon>
        <taxon>Thermomicrobiota</taxon>
        <taxon>Thermomicrobia</taxon>
        <taxon>Thermomicrobiales</taxon>
        <taxon>environmental samples</taxon>
    </lineage>
</organism>
<evidence type="ECO:0000256" key="1">
    <source>
        <dbReference type="PIRSR" id="PIRSR605493-1"/>
    </source>
</evidence>
<gene>
    <name evidence="2" type="ORF">AVDCRST_MAG73-1238</name>
</gene>
<evidence type="ECO:0008006" key="3">
    <source>
        <dbReference type="Google" id="ProtNLM"/>
    </source>
</evidence>
<dbReference type="AlphaFoldDB" id="A0A6J4TWN0"/>
<proteinExistence type="predicted"/>
<reference evidence="2" key="1">
    <citation type="submission" date="2020-02" db="EMBL/GenBank/DDBJ databases">
        <authorList>
            <person name="Meier V. D."/>
        </authorList>
    </citation>
    <scope>NUCLEOTIDE SEQUENCE</scope>
    <source>
        <strain evidence="2">AVDCRST_MAG73</strain>
    </source>
</reference>
<dbReference type="SUPFAM" id="SSF89562">
    <property type="entry name" value="RraA-like"/>
    <property type="match status" value="1"/>
</dbReference>
<dbReference type="InterPro" id="IPR036704">
    <property type="entry name" value="RraA/RraA-like_sf"/>
</dbReference>
<dbReference type="PANTHER" id="PTHR33254:SF16">
    <property type="entry name" value="BLR3842 PROTEIN"/>
    <property type="match status" value="1"/>
</dbReference>
<sequence length="273" mass="29865">MIFATPDRVTALTPAYAGERGADGRPRVSDDILARMKLVTNDEAWGVLERGHNYHFQFEGNWTNLHPERVLVGRAVTARYVPIRPDLNDAVQAVGDAEGRSGGQNTWIIDQLQEGDVLVVDLFGKIEDGTFIGDNLGTAIHARAKTGLVVDGGIRDLERVYELPDFNVFCRGVHPSAIWEVTLVAVNEPVRIGGATVLPGDVVLGTREGVTFVPPHLAEAVVSRSEDVRQRDVFGKRRIAEGVYTSGQIDVSVWADPIEADYAAWVAQDENAR</sequence>
<accession>A0A6J4TWN0</accession>
<dbReference type="Pfam" id="PF03737">
    <property type="entry name" value="RraA-like"/>
    <property type="match status" value="1"/>
</dbReference>
<dbReference type="PANTHER" id="PTHR33254">
    <property type="entry name" value="4-HYDROXY-4-METHYL-2-OXOGLUTARATE ALDOLASE 3-RELATED"/>
    <property type="match status" value="1"/>
</dbReference>
<feature type="binding site" evidence="1">
    <location>
        <begin position="133"/>
        <end position="136"/>
    </location>
    <ligand>
        <name>substrate</name>
    </ligand>
</feature>
<comment type="cofactor">
    <cofactor evidence="1">
        <name>Mg(2+)</name>
        <dbReference type="ChEBI" id="CHEBI:18420"/>
    </cofactor>
</comment>
<dbReference type="CDD" id="cd16841">
    <property type="entry name" value="RraA_family"/>
    <property type="match status" value="1"/>
</dbReference>
<evidence type="ECO:0000313" key="2">
    <source>
        <dbReference type="EMBL" id="CAA9534359.1"/>
    </source>
</evidence>
<feature type="binding site" evidence="1">
    <location>
        <position position="156"/>
    </location>
    <ligand>
        <name>Mg(2+)</name>
        <dbReference type="ChEBI" id="CHEBI:18420"/>
    </ligand>
</feature>
<keyword evidence="1" id="KW-0460">Magnesium</keyword>
<dbReference type="GO" id="GO:0046872">
    <property type="term" value="F:metal ion binding"/>
    <property type="evidence" value="ECO:0007669"/>
    <property type="project" value="UniProtKB-KW"/>
</dbReference>
<dbReference type="EMBL" id="CADCWE010000078">
    <property type="protein sequence ID" value="CAA9534359.1"/>
    <property type="molecule type" value="Genomic_DNA"/>
</dbReference>
<dbReference type="InterPro" id="IPR005493">
    <property type="entry name" value="RraA/RraA-like"/>
</dbReference>
<feature type="binding site" evidence="1">
    <location>
        <position position="155"/>
    </location>
    <ligand>
        <name>substrate</name>
    </ligand>
</feature>
<keyword evidence="1" id="KW-0479">Metal-binding</keyword>
<dbReference type="Gene3D" id="3.50.30.40">
    <property type="entry name" value="Ribonuclease E inhibitor RraA/RraA-like"/>
    <property type="match status" value="1"/>
</dbReference>
<protein>
    <recommendedName>
        <fullName evidence="3">5-carboxymethyl-2-hydroxymuconate delta-isomerase</fullName>
    </recommendedName>
</protein>